<dbReference type="InterPro" id="IPR051625">
    <property type="entry name" value="Signaling_Regulatory_Domain"/>
</dbReference>
<dbReference type="GeneID" id="76996928"/>
<dbReference type="RefSeq" id="WP_087443427.1">
    <property type="nucleotide sequence ID" value="NZ_CABMNB010000033.1"/>
</dbReference>
<feature type="signal peptide" evidence="2">
    <location>
        <begin position="1"/>
        <end position="34"/>
    </location>
</feature>
<dbReference type="PROSITE" id="PS00626">
    <property type="entry name" value="RCC1_2"/>
    <property type="match status" value="1"/>
</dbReference>
<keyword evidence="1" id="KW-0677">Repeat</keyword>
<reference evidence="4 5" key="1">
    <citation type="submission" date="2019-07" db="EMBL/GenBank/DDBJ databases">
        <title>Paenibacillus thiaminolyticus NRRL B-4156.</title>
        <authorList>
            <person name="Hehnly C."/>
            <person name="Zhang L."/>
        </authorList>
    </citation>
    <scope>NUCLEOTIDE SEQUENCE [LARGE SCALE GENOMIC DNA]</scope>
    <source>
        <strain evidence="4 5">NRRL B-4156</strain>
    </source>
</reference>
<evidence type="ECO:0000313" key="4">
    <source>
        <dbReference type="EMBL" id="QDM44345.1"/>
    </source>
</evidence>
<organism evidence="4 5">
    <name type="scientific">Paenibacillus thiaminolyticus</name>
    <name type="common">Bacillus thiaminolyticus</name>
    <dbReference type="NCBI Taxonomy" id="49283"/>
    <lineage>
        <taxon>Bacteria</taxon>
        <taxon>Bacillati</taxon>
        <taxon>Bacillota</taxon>
        <taxon>Bacilli</taxon>
        <taxon>Bacillales</taxon>
        <taxon>Paenibacillaceae</taxon>
        <taxon>Paenibacillus</taxon>
    </lineage>
</organism>
<reference evidence="3 6" key="2">
    <citation type="submission" date="2022-05" db="EMBL/GenBank/DDBJ databases">
        <title>Genome Sequencing of Bee-Associated Microbes.</title>
        <authorList>
            <person name="Dunlap C."/>
        </authorList>
    </citation>
    <scope>NUCLEOTIDE SEQUENCE [LARGE SCALE GENOMIC DNA]</scope>
    <source>
        <strain evidence="3 6">NRRL B-14613</strain>
    </source>
</reference>
<evidence type="ECO:0000313" key="6">
    <source>
        <dbReference type="Proteomes" id="UP001209276"/>
    </source>
</evidence>
<dbReference type="EMBL" id="JAMDMM010000049">
    <property type="protein sequence ID" value="MCY9610087.1"/>
    <property type="molecule type" value="Genomic_DNA"/>
</dbReference>
<dbReference type="SUPFAM" id="SSF50985">
    <property type="entry name" value="RCC1/BLIP-II"/>
    <property type="match status" value="2"/>
</dbReference>
<evidence type="ECO:0000313" key="5">
    <source>
        <dbReference type="Proteomes" id="UP000315377"/>
    </source>
</evidence>
<keyword evidence="2" id="KW-0732">Signal</keyword>
<protein>
    <submittedName>
        <fullName evidence="4">Uncharacterized protein</fullName>
    </submittedName>
</protein>
<dbReference type="Gene3D" id="2.130.10.30">
    <property type="entry name" value="Regulator of chromosome condensation 1/beta-lactamase-inhibitor protein II"/>
    <property type="match status" value="3"/>
</dbReference>
<evidence type="ECO:0000256" key="2">
    <source>
        <dbReference type="SAM" id="SignalP"/>
    </source>
</evidence>
<dbReference type="Proteomes" id="UP000315377">
    <property type="component" value="Chromosome"/>
</dbReference>
<dbReference type="InterPro" id="IPR000408">
    <property type="entry name" value="Reg_chr_condens"/>
</dbReference>
<proteinExistence type="predicted"/>
<feature type="chain" id="PRO_5042999515" evidence="2">
    <location>
        <begin position="35"/>
        <end position="816"/>
    </location>
</feature>
<dbReference type="PROSITE" id="PS50012">
    <property type="entry name" value="RCC1_3"/>
    <property type="match status" value="2"/>
</dbReference>
<dbReference type="Proteomes" id="UP001209276">
    <property type="component" value="Unassembled WGS sequence"/>
</dbReference>
<dbReference type="AlphaFoldDB" id="A0AAP9J1U1"/>
<dbReference type="PANTHER" id="PTHR22872:SF2">
    <property type="entry name" value="INHIBITOR OF BRUTON TYROSINE KINASE"/>
    <property type="match status" value="1"/>
</dbReference>
<dbReference type="Pfam" id="PF13540">
    <property type="entry name" value="RCC1_2"/>
    <property type="match status" value="3"/>
</dbReference>
<accession>A0AAP9J1U1</accession>
<sequence length="816" mass="89198">MTGMRKRSGTAALMLLIALLWSVAAVLHAEPASAAEGGTVSINAFLAPDRTLYVEVLAPEYAGKPLPDGQYVVIGAYLQRDGEAMQATFREFDEKGFIRTSMGEVEEARYVSVEWGDNTHWTDIKREGSFELINGMMTAGERAKLLSTMKELEPYKARIAVTSSASYYIDDKKRLWAFGELSPALHGAVPGTREALYVRTPKLISAIPGAVQVVADFYEGAALTDDGQIWYWYTHEERTSPLRIAKVPGAKQIQLSVAGGLVLKQDGTVYAWDKPEAASGQQSPKQVKLKKLPQLQKVEKIRIGNDGQHMALTSDGAVWLWTRNVYDKDSMPEQVKGLPKIVDLEPYYRGALLISEQFDLWMLNDDISSPKVPKIVNTDSHVIGIFKNLPEVKLADGSFSYYSQSAFNAEPDRNLSGVIAAEHAALGFRDGHTIAIGADGRLLAWGNNAYGQLGNGQPYPLLFDPEPIKGMTQTELVAAGDNHTLAVTKDGKLYGWGSNRAHQINAESAEQYITPRLIGTYNGVKKLQAGEDFSLLLLNNGQLYGWGNLQRLGLENAGAPTLIERFGQDKVADISAYERGAVILTANGDVYQMGGILYYGTVVDPEDFMWKLDIGRAKAIAAGNMRSYAVLKDGTVWSWKNIVQKKKYAAAQLPGFAKMTTIAAGSRNGDFAVGLDEKGNPWAWGDNSARTLGFGLPFKMQKGTDASAAPTRNFDAYSNGPLGKRDKPTYASVTAGSHGAILLTKHKEMLFFGYLSNPFRTGNLYQKADYAAAANSNVFVISNGQLWAYGTNNDYGQLGNGTRANYNTAQTIRFSK</sequence>
<keyword evidence="6" id="KW-1185">Reference proteome</keyword>
<gene>
    <name evidence="4" type="ORF">FLT43_13250</name>
    <name evidence="3" type="ORF">M5W83_23300</name>
</gene>
<evidence type="ECO:0000256" key="1">
    <source>
        <dbReference type="ARBA" id="ARBA00022737"/>
    </source>
</evidence>
<evidence type="ECO:0000313" key="3">
    <source>
        <dbReference type="EMBL" id="MCY9610087.1"/>
    </source>
</evidence>
<dbReference type="PANTHER" id="PTHR22872">
    <property type="entry name" value="BTK-BINDING PROTEIN-RELATED"/>
    <property type="match status" value="1"/>
</dbReference>
<name>A0AAP9J1U1_PANTH</name>
<dbReference type="InterPro" id="IPR009091">
    <property type="entry name" value="RCC1/BLIP-II"/>
</dbReference>
<dbReference type="EMBL" id="CP041405">
    <property type="protein sequence ID" value="QDM44345.1"/>
    <property type="molecule type" value="Genomic_DNA"/>
</dbReference>